<dbReference type="NCBIfam" id="TIGR02606">
    <property type="entry name" value="antidote_CC2985"/>
    <property type="match status" value="1"/>
</dbReference>
<dbReference type="RefSeq" id="WP_406694462.1">
    <property type="nucleotide sequence ID" value="NZ_CP155447.1"/>
</dbReference>
<dbReference type="SUPFAM" id="SSF47598">
    <property type="entry name" value="Ribbon-helix-helix"/>
    <property type="match status" value="1"/>
</dbReference>
<evidence type="ECO:0000256" key="1">
    <source>
        <dbReference type="ARBA" id="ARBA00008580"/>
    </source>
</evidence>
<dbReference type="PANTHER" id="PTHR36582">
    <property type="entry name" value="ANTITOXIN PARD"/>
    <property type="match status" value="1"/>
</dbReference>
<gene>
    <name evidence="3" type="ORF">V5E97_25645</name>
</gene>
<dbReference type="Pfam" id="PF03693">
    <property type="entry name" value="ParD_antitoxin"/>
    <property type="match status" value="1"/>
</dbReference>
<dbReference type="InterPro" id="IPR022789">
    <property type="entry name" value="ParD"/>
</dbReference>
<organism evidence="3">
    <name type="scientific">Singulisphaera sp. Ch08</name>
    <dbReference type="NCBI Taxonomy" id="3120278"/>
    <lineage>
        <taxon>Bacteria</taxon>
        <taxon>Pseudomonadati</taxon>
        <taxon>Planctomycetota</taxon>
        <taxon>Planctomycetia</taxon>
        <taxon>Isosphaerales</taxon>
        <taxon>Isosphaeraceae</taxon>
        <taxon>Singulisphaera</taxon>
    </lineage>
</organism>
<comment type="similarity">
    <text evidence="1">Belongs to the ParD antitoxin family.</text>
</comment>
<dbReference type="PANTHER" id="PTHR36582:SF2">
    <property type="entry name" value="ANTITOXIN PARD"/>
    <property type="match status" value="1"/>
</dbReference>
<name>A0AAU7C8J4_9BACT</name>
<dbReference type="InterPro" id="IPR038296">
    <property type="entry name" value="ParD_sf"/>
</dbReference>
<dbReference type="InterPro" id="IPR010985">
    <property type="entry name" value="Ribbon_hlx_hlx"/>
</dbReference>
<dbReference type="Gene3D" id="6.10.10.120">
    <property type="entry name" value="Antitoxin ParD1-like"/>
    <property type="match status" value="1"/>
</dbReference>
<accession>A0AAU7C8J4</accession>
<dbReference type="AlphaFoldDB" id="A0AAU7C8J4"/>
<proteinExistence type="inferred from homology"/>
<reference evidence="3" key="1">
    <citation type="submission" date="2024-05" db="EMBL/GenBank/DDBJ databases">
        <title>Planctomycetes of the genus Singulisphaera possess chitinolytic capabilities.</title>
        <authorList>
            <person name="Ivanova A."/>
        </authorList>
    </citation>
    <scope>NUCLEOTIDE SEQUENCE</scope>
    <source>
        <strain evidence="3">Ch08T</strain>
    </source>
</reference>
<protein>
    <submittedName>
        <fullName evidence="3">Type II toxin-antitoxin system ParD family antitoxin</fullName>
    </submittedName>
</protein>
<dbReference type="GO" id="GO:0006355">
    <property type="term" value="P:regulation of DNA-templated transcription"/>
    <property type="evidence" value="ECO:0007669"/>
    <property type="project" value="InterPro"/>
</dbReference>
<dbReference type="EMBL" id="CP155447">
    <property type="protein sequence ID" value="XBH01717.1"/>
    <property type="molecule type" value="Genomic_DNA"/>
</dbReference>
<evidence type="ECO:0000313" key="3">
    <source>
        <dbReference type="EMBL" id="XBH01717.1"/>
    </source>
</evidence>
<sequence>MTIQLTEDRKRFVLALVQGGRYASESEVVNEALRLLEQQDLVRAEEKRRFEALVVQGIESGPSTPMTPGDWDEIEREGERIVAARKARKDR</sequence>
<evidence type="ECO:0000256" key="2">
    <source>
        <dbReference type="ARBA" id="ARBA00022649"/>
    </source>
</evidence>
<keyword evidence="2" id="KW-1277">Toxin-antitoxin system</keyword>